<evidence type="ECO:0000313" key="6">
    <source>
        <dbReference type="Proteomes" id="UP001243403"/>
    </source>
</evidence>
<dbReference type="InterPro" id="IPR008278">
    <property type="entry name" value="4-PPantetheinyl_Trfase_dom"/>
</dbReference>
<dbReference type="InterPro" id="IPR055066">
    <property type="entry name" value="AASDHPPT_N"/>
</dbReference>
<organism evidence="5 6">
    <name type="scientific">Flavobacterium algoritolerans</name>
    <dbReference type="NCBI Taxonomy" id="3041254"/>
    <lineage>
        <taxon>Bacteria</taxon>
        <taxon>Pseudomonadati</taxon>
        <taxon>Bacteroidota</taxon>
        <taxon>Flavobacteriia</taxon>
        <taxon>Flavobacteriales</taxon>
        <taxon>Flavobacteriaceae</taxon>
        <taxon>Flavobacterium</taxon>
    </lineage>
</organism>
<dbReference type="EMBL" id="JASCRZ010000007">
    <property type="protein sequence ID" value="MDI5896004.1"/>
    <property type="molecule type" value="Genomic_DNA"/>
</dbReference>
<protein>
    <submittedName>
        <fullName evidence="5">4'-phosphopantetheinyl transferase superfamily protein</fullName>
    </submittedName>
</protein>
<accession>A0ABT6VCT4</accession>
<dbReference type="GO" id="GO:0016740">
    <property type="term" value="F:transferase activity"/>
    <property type="evidence" value="ECO:0007669"/>
    <property type="project" value="UniProtKB-KW"/>
</dbReference>
<dbReference type="Pfam" id="PF01648">
    <property type="entry name" value="ACPS"/>
    <property type="match status" value="1"/>
</dbReference>
<sequence length="210" mass="24787">MVYIYYSYLSEEEHRKLLEIDLPKFPKDYQEKIKRYRRWQDAQLSLLGRILLFKGIEQIYKHNPLDKVIKHTKFSKPYFEDNFIHFNISHSGEIVVCALSDESEIGIDIEIVTDIEIEDFKSQMSENEFGKIVISSNSTRSFFDYWTQKEAVIKAQGEGLSIPLSSFEVSDYRTMINGEKFFLKEIKINDKYKCYVSQKMSISDVTIKNI</sequence>
<dbReference type="Proteomes" id="UP001243403">
    <property type="component" value="Unassembled WGS sequence"/>
</dbReference>
<dbReference type="InterPro" id="IPR050559">
    <property type="entry name" value="P-Pant_transferase_sf"/>
</dbReference>
<dbReference type="PANTHER" id="PTHR12215:SF10">
    <property type="entry name" value="L-AMINOADIPATE-SEMIALDEHYDE DEHYDROGENASE-PHOSPHOPANTETHEINYL TRANSFERASE"/>
    <property type="match status" value="1"/>
</dbReference>
<keyword evidence="2 5" id="KW-0808">Transferase</keyword>
<evidence type="ECO:0000259" key="4">
    <source>
        <dbReference type="Pfam" id="PF22624"/>
    </source>
</evidence>
<name>A0ABT6VCT4_9FLAO</name>
<dbReference type="Gene3D" id="3.90.470.20">
    <property type="entry name" value="4'-phosphopantetheinyl transferase domain"/>
    <property type="match status" value="2"/>
</dbReference>
<evidence type="ECO:0000256" key="1">
    <source>
        <dbReference type="ARBA" id="ARBA00010990"/>
    </source>
</evidence>
<evidence type="ECO:0000256" key="2">
    <source>
        <dbReference type="ARBA" id="ARBA00022679"/>
    </source>
</evidence>
<dbReference type="SUPFAM" id="SSF56214">
    <property type="entry name" value="4'-phosphopantetheinyl transferase"/>
    <property type="match status" value="2"/>
</dbReference>
<dbReference type="RefSeq" id="WP_282712741.1">
    <property type="nucleotide sequence ID" value="NZ_JASCRZ010000007.1"/>
</dbReference>
<feature type="domain" description="4'-phosphopantetheinyl transferase N-terminal" evidence="4">
    <location>
        <begin position="26"/>
        <end position="98"/>
    </location>
</feature>
<comment type="caution">
    <text evidence="5">The sequence shown here is derived from an EMBL/GenBank/DDBJ whole genome shotgun (WGS) entry which is preliminary data.</text>
</comment>
<dbReference type="Pfam" id="PF22624">
    <property type="entry name" value="AASDHPPT_N"/>
    <property type="match status" value="1"/>
</dbReference>
<feature type="domain" description="4'-phosphopantetheinyl transferase" evidence="3">
    <location>
        <begin position="105"/>
        <end position="188"/>
    </location>
</feature>
<comment type="similarity">
    <text evidence="1">Belongs to the P-Pant transferase superfamily. Gsp/Sfp/HetI/AcpT family.</text>
</comment>
<evidence type="ECO:0000259" key="3">
    <source>
        <dbReference type="Pfam" id="PF01648"/>
    </source>
</evidence>
<reference evidence="5 6" key="1">
    <citation type="submission" date="2023-04" db="EMBL/GenBank/DDBJ databases">
        <title>Two novel species of Flavobacterium.</title>
        <authorList>
            <person name="Liu Q."/>
            <person name="Xin Y.-H."/>
        </authorList>
    </citation>
    <scope>NUCLEOTIDE SEQUENCE [LARGE SCALE GENOMIC DNA]</scope>
    <source>
        <strain evidence="5 6">LB1P51</strain>
    </source>
</reference>
<dbReference type="PANTHER" id="PTHR12215">
    <property type="entry name" value="PHOSPHOPANTETHEINE TRANSFERASE"/>
    <property type="match status" value="1"/>
</dbReference>
<proteinExistence type="inferred from homology"/>
<evidence type="ECO:0000313" key="5">
    <source>
        <dbReference type="EMBL" id="MDI5896004.1"/>
    </source>
</evidence>
<dbReference type="InterPro" id="IPR037143">
    <property type="entry name" value="4-PPantetheinyl_Trfase_dom_sf"/>
</dbReference>
<gene>
    <name evidence="5" type="ORF">QLS65_13995</name>
</gene>
<keyword evidence="6" id="KW-1185">Reference proteome</keyword>